<organism evidence="2 3">
    <name type="scientific">Leptomonas pyrrhocoris</name>
    <name type="common">Firebug parasite</name>
    <dbReference type="NCBI Taxonomy" id="157538"/>
    <lineage>
        <taxon>Eukaryota</taxon>
        <taxon>Discoba</taxon>
        <taxon>Euglenozoa</taxon>
        <taxon>Kinetoplastea</taxon>
        <taxon>Metakinetoplastina</taxon>
        <taxon>Trypanosomatida</taxon>
        <taxon>Trypanosomatidae</taxon>
        <taxon>Leishmaniinae</taxon>
        <taxon>Leptomonas</taxon>
    </lineage>
</organism>
<feature type="compositionally biased region" description="Basic and acidic residues" evidence="1">
    <location>
        <begin position="122"/>
        <end position="134"/>
    </location>
</feature>
<dbReference type="OrthoDB" id="265649at2759"/>
<gene>
    <name evidence="2" type="ORF">ABB37_05787</name>
</gene>
<proteinExistence type="predicted"/>
<evidence type="ECO:0000313" key="3">
    <source>
        <dbReference type="Proteomes" id="UP000037923"/>
    </source>
</evidence>
<dbReference type="OMA" id="MEMPSSV"/>
<feature type="compositionally biased region" description="Basic residues" evidence="1">
    <location>
        <begin position="8"/>
        <end position="18"/>
    </location>
</feature>
<accession>A0A0M9FZX6</accession>
<feature type="region of interest" description="Disordered" evidence="1">
    <location>
        <begin position="103"/>
        <end position="162"/>
    </location>
</feature>
<feature type="region of interest" description="Disordered" evidence="1">
    <location>
        <begin position="1"/>
        <end position="29"/>
    </location>
</feature>
<dbReference type="EMBL" id="LGTL01000011">
    <property type="protein sequence ID" value="KPA79337.1"/>
    <property type="molecule type" value="Genomic_DNA"/>
</dbReference>
<evidence type="ECO:0000313" key="2">
    <source>
        <dbReference type="EMBL" id="KPA79337.1"/>
    </source>
</evidence>
<feature type="region of interest" description="Disordered" evidence="1">
    <location>
        <begin position="36"/>
        <end position="55"/>
    </location>
</feature>
<protein>
    <submittedName>
        <fullName evidence="2">Uncharacterized protein</fullName>
    </submittedName>
</protein>
<dbReference type="AlphaFoldDB" id="A0A0M9FZX6"/>
<evidence type="ECO:0000256" key="1">
    <source>
        <dbReference type="SAM" id="MobiDB-lite"/>
    </source>
</evidence>
<dbReference type="GeneID" id="26906077"/>
<comment type="caution">
    <text evidence="2">The sequence shown here is derived from an EMBL/GenBank/DDBJ whole genome shotgun (WGS) entry which is preliminary data.</text>
</comment>
<name>A0A0M9FZX6_LEPPY</name>
<dbReference type="RefSeq" id="XP_015657776.1">
    <property type="nucleotide sequence ID" value="XM_015803951.1"/>
</dbReference>
<keyword evidence="3" id="KW-1185">Reference proteome</keyword>
<dbReference type="VEuPathDB" id="TriTrypDB:LpyrH10_11_2520"/>
<dbReference type="Proteomes" id="UP000037923">
    <property type="component" value="Unassembled WGS sequence"/>
</dbReference>
<sequence length="162" mass="18301">MGGIIARERRKSSVHKPAKPSPADEAYPEAAEIKSLSKVDTVKSEPRVPPHQKRVEEYHQELTEEMIEGLTRSSSDSIHSKARKKDVLENWLLRANYKVSPENDALERHKKSMEALKAVAQNKKERGFRRKSDQSRSTTHSKGSRARQPPSVEVYSGARTTA</sequence>
<reference evidence="2 3" key="1">
    <citation type="submission" date="2015-07" db="EMBL/GenBank/DDBJ databases">
        <title>High-quality genome of monoxenous trypanosomatid Leptomonas pyrrhocoris.</title>
        <authorList>
            <person name="Flegontov P."/>
            <person name="Butenko A."/>
            <person name="Firsov S."/>
            <person name="Vlcek C."/>
            <person name="Logacheva M.D."/>
            <person name="Field M."/>
            <person name="Filatov D."/>
            <person name="Flegontova O."/>
            <person name="Gerasimov E."/>
            <person name="Jackson A.P."/>
            <person name="Kelly S."/>
            <person name="Opperdoes F."/>
            <person name="O'Reilly A."/>
            <person name="Votypka J."/>
            <person name="Yurchenko V."/>
            <person name="Lukes J."/>
        </authorList>
    </citation>
    <scope>NUCLEOTIDE SEQUENCE [LARGE SCALE GENOMIC DNA]</scope>
    <source>
        <strain evidence="2">H10</strain>
    </source>
</reference>